<dbReference type="InterPro" id="IPR013518">
    <property type="entry name" value="K_chnl_inward-rec_Kir_cyto"/>
</dbReference>
<dbReference type="InterPro" id="IPR040445">
    <property type="entry name" value="Kir_TM"/>
</dbReference>
<dbReference type="GO" id="GO:0034702">
    <property type="term" value="C:monoatomic ion channel complex"/>
    <property type="evidence" value="ECO:0007669"/>
    <property type="project" value="UniProtKB-KW"/>
</dbReference>
<keyword evidence="5 12" id="KW-0851">Voltage-gated channel</keyword>
<dbReference type="STRING" id="36166.T1GT57"/>
<organism evidence="16 17">
    <name type="scientific">Megaselia scalaris</name>
    <name type="common">Humpbacked fly</name>
    <name type="synonym">Phora scalaris</name>
    <dbReference type="NCBI Taxonomy" id="36166"/>
    <lineage>
        <taxon>Eukaryota</taxon>
        <taxon>Metazoa</taxon>
        <taxon>Ecdysozoa</taxon>
        <taxon>Arthropoda</taxon>
        <taxon>Hexapoda</taxon>
        <taxon>Insecta</taxon>
        <taxon>Pterygota</taxon>
        <taxon>Neoptera</taxon>
        <taxon>Endopterygota</taxon>
        <taxon>Diptera</taxon>
        <taxon>Brachycera</taxon>
        <taxon>Muscomorpha</taxon>
        <taxon>Platypezoidea</taxon>
        <taxon>Phoridae</taxon>
        <taxon>Megaseliini</taxon>
        <taxon>Megaselia</taxon>
    </lineage>
</organism>
<dbReference type="HOGENOM" id="CLU_022738_3_0_1"/>
<dbReference type="PANTHER" id="PTHR11767:SF102">
    <property type="entry name" value="INWARDLY RECTIFYING POTASSIUM CHANNEL 1, ISOFORM F"/>
    <property type="match status" value="1"/>
</dbReference>
<dbReference type="GO" id="GO:0005886">
    <property type="term" value="C:plasma membrane"/>
    <property type="evidence" value="ECO:0007669"/>
    <property type="project" value="TreeGrafter"/>
</dbReference>
<name>T1GT57_MEGSC</name>
<evidence type="ECO:0000256" key="1">
    <source>
        <dbReference type="ARBA" id="ARBA00004141"/>
    </source>
</evidence>
<dbReference type="PANTHER" id="PTHR11767">
    <property type="entry name" value="INWARD RECTIFIER POTASSIUM CHANNEL"/>
    <property type="match status" value="1"/>
</dbReference>
<keyword evidence="8 12" id="KW-0406">Ion transport</keyword>
<feature type="transmembrane region" description="Helical" evidence="13">
    <location>
        <begin position="79"/>
        <end position="98"/>
    </location>
</feature>
<reference evidence="16" key="2">
    <citation type="submission" date="2015-06" db="UniProtKB">
        <authorList>
            <consortium name="EnsemblMetazoa"/>
        </authorList>
    </citation>
    <scope>IDENTIFICATION</scope>
</reference>
<evidence type="ECO:0000259" key="15">
    <source>
        <dbReference type="Pfam" id="PF17655"/>
    </source>
</evidence>
<evidence type="ECO:0000256" key="10">
    <source>
        <dbReference type="ARBA" id="ARBA00023303"/>
    </source>
</evidence>
<feature type="domain" description="Potassium channel inwardly rectifying transmembrane" evidence="14">
    <location>
        <begin position="42"/>
        <end position="159"/>
    </location>
</feature>
<dbReference type="Gene3D" id="2.60.40.1400">
    <property type="entry name" value="G protein-activated inward rectifier potassium channel 1"/>
    <property type="match status" value="2"/>
</dbReference>
<dbReference type="SUPFAM" id="SSF81324">
    <property type="entry name" value="Voltage-gated potassium channels"/>
    <property type="match status" value="1"/>
</dbReference>
<protein>
    <recommendedName>
        <fullName evidence="18">Inward rectifier potassium channel C-terminal domain-containing protein</fullName>
    </recommendedName>
</protein>
<dbReference type="Gene3D" id="1.10.287.70">
    <property type="match status" value="1"/>
</dbReference>
<dbReference type="InterPro" id="IPR041647">
    <property type="entry name" value="IRK_C"/>
</dbReference>
<dbReference type="FunFam" id="2.60.40.1400:FF:000001">
    <property type="entry name" value="G protein-activated inward rectifier potassium channel 2"/>
    <property type="match status" value="1"/>
</dbReference>
<evidence type="ECO:0000313" key="17">
    <source>
        <dbReference type="Proteomes" id="UP000015102"/>
    </source>
</evidence>
<dbReference type="InterPro" id="IPR016449">
    <property type="entry name" value="K_chnl_inward-rec_Kir"/>
</dbReference>
<evidence type="ECO:0000256" key="6">
    <source>
        <dbReference type="ARBA" id="ARBA00022958"/>
    </source>
</evidence>
<keyword evidence="4 12" id="KW-0812">Transmembrane</keyword>
<dbReference type="GO" id="GO:0034765">
    <property type="term" value="P:regulation of monoatomic ion transmembrane transport"/>
    <property type="evidence" value="ECO:0007669"/>
    <property type="project" value="TreeGrafter"/>
</dbReference>
<evidence type="ECO:0000256" key="3">
    <source>
        <dbReference type="ARBA" id="ARBA00022538"/>
    </source>
</evidence>
<evidence type="ECO:0000256" key="2">
    <source>
        <dbReference type="ARBA" id="ARBA00022448"/>
    </source>
</evidence>
<evidence type="ECO:0000313" key="16">
    <source>
        <dbReference type="EnsemblMetazoa" id="MESCA006878-PA"/>
    </source>
</evidence>
<dbReference type="Pfam" id="PF01007">
    <property type="entry name" value="IRK"/>
    <property type="match status" value="1"/>
</dbReference>
<dbReference type="EMBL" id="CAQQ02043132">
    <property type="status" value="NOT_ANNOTATED_CDS"/>
    <property type="molecule type" value="Genomic_DNA"/>
</dbReference>
<keyword evidence="7 13" id="KW-1133">Transmembrane helix</keyword>
<feature type="domain" description="Inward rectifier potassium channel C-terminal" evidence="15">
    <location>
        <begin position="169"/>
        <end position="340"/>
    </location>
</feature>
<evidence type="ECO:0000256" key="11">
    <source>
        <dbReference type="ARBA" id="ARBA00034430"/>
    </source>
</evidence>
<evidence type="ECO:0008006" key="18">
    <source>
        <dbReference type="Google" id="ProtNLM"/>
    </source>
</evidence>
<dbReference type="Pfam" id="PF17655">
    <property type="entry name" value="IRK_C"/>
    <property type="match status" value="1"/>
</dbReference>
<dbReference type="SUPFAM" id="SSF81296">
    <property type="entry name" value="E set domains"/>
    <property type="match status" value="1"/>
</dbReference>
<evidence type="ECO:0000256" key="8">
    <source>
        <dbReference type="ARBA" id="ARBA00023065"/>
    </source>
</evidence>
<comment type="catalytic activity">
    <reaction evidence="11">
        <text>K(+)(in) = K(+)(out)</text>
        <dbReference type="Rhea" id="RHEA:29463"/>
        <dbReference type="ChEBI" id="CHEBI:29103"/>
    </reaction>
</comment>
<dbReference type="GO" id="GO:1990573">
    <property type="term" value="P:potassium ion import across plasma membrane"/>
    <property type="evidence" value="ECO:0007669"/>
    <property type="project" value="TreeGrafter"/>
</dbReference>
<evidence type="ECO:0000256" key="13">
    <source>
        <dbReference type="SAM" id="Phobius"/>
    </source>
</evidence>
<sequence length="355" mass="40870">MTHSEDWSSKDNIVIKKLLEKRESIVIKLPDINDGLRKRIILKNGLCNVVQGNVAQGKKRYVLDIFTAIVDAQWRWTMLFFLCSLFSVYMFFGTIYWVSAIANGDIEYMERISHVDYNPDSENFTMCITSIKNFVSALTYSIETQHTIGYGGKYTTRNVQSPKTRAKTLMFSKNALISHRDGVPCFMFRIGDLRKSHIINAKIKAKIIRKKVSVENEEIPFYQEDLTFGSDDEEERLLFVWPTTIVHKIDSNSPIYEMSAKDMLKTRFEIVVVLEGIMEATGTTIQARTSYTPYEILWGHRFQEVVSFNRITGDYDVDYSGFDETVEVDTPLCSARKLEEIGMIFKDGSDFGDED</sequence>
<keyword evidence="3 12" id="KW-0633">Potassium transport</keyword>
<keyword evidence="10 12" id="KW-0407">Ion channel</keyword>
<keyword evidence="2 12" id="KW-0813">Transport</keyword>
<evidence type="ECO:0000259" key="14">
    <source>
        <dbReference type="Pfam" id="PF01007"/>
    </source>
</evidence>
<keyword evidence="6 12" id="KW-0630">Potassium</keyword>
<evidence type="ECO:0000256" key="12">
    <source>
        <dbReference type="RuleBase" id="RU003822"/>
    </source>
</evidence>
<proteinExistence type="inferred from homology"/>
<evidence type="ECO:0000256" key="4">
    <source>
        <dbReference type="ARBA" id="ARBA00022692"/>
    </source>
</evidence>
<dbReference type="AlphaFoldDB" id="T1GT57"/>
<evidence type="ECO:0000256" key="9">
    <source>
        <dbReference type="ARBA" id="ARBA00023136"/>
    </source>
</evidence>
<dbReference type="EnsemblMetazoa" id="MESCA006878-RA">
    <property type="protein sequence ID" value="MESCA006878-PA"/>
    <property type="gene ID" value="MESCA006878"/>
</dbReference>
<dbReference type="GO" id="GO:0005242">
    <property type="term" value="F:inward rectifier potassium channel activity"/>
    <property type="evidence" value="ECO:0007669"/>
    <property type="project" value="InterPro"/>
</dbReference>
<accession>T1GT57</accession>
<comment type="subcellular location">
    <subcellularLocation>
        <location evidence="1 12">Membrane</location>
        <topology evidence="1 12">Multi-pass membrane protein</topology>
    </subcellularLocation>
</comment>
<evidence type="ECO:0000256" key="5">
    <source>
        <dbReference type="ARBA" id="ARBA00022882"/>
    </source>
</evidence>
<comment type="similarity">
    <text evidence="12">Belongs to the inward rectifier-type potassium channel (TC 1.A.2.1) family.</text>
</comment>
<keyword evidence="17" id="KW-1185">Reference proteome</keyword>
<evidence type="ECO:0000256" key="7">
    <source>
        <dbReference type="ARBA" id="ARBA00022989"/>
    </source>
</evidence>
<dbReference type="Proteomes" id="UP000015102">
    <property type="component" value="Unassembled WGS sequence"/>
</dbReference>
<dbReference type="PRINTS" id="PR01320">
    <property type="entry name" value="KIRCHANNEL"/>
</dbReference>
<dbReference type="InterPro" id="IPR014756">
    <property type="entry name" value="Ig_E-set"/>
</dbReference>
<keyword evidence="9 13" id="KW-0472">Membrane</keyword>
<dbReference type="OMA" id="MCLQCIV"/>
<reference evidence="17" key="1">
    <citation type="submission" date="2013-02" db="EMBL/GenBank/DDBJ databases">
        <authorList>
            <person name="Hughes D."/>
        </authorList>
    </citation>
    <scope>NUCLEOTIDE SEQUENCE</scope>
    <source>
        <strain>Durham</strain>
        <strain evidence="17">NC isolate 2 -- Noor lab</strain>
    </source>
</reference>
<dbReference type="PIRSF" id="PIRSF005465">
    <property type="entry name" value="GIRK_kir"/>
    <property type="match status" value="1"/>
</dbReference>